<feature type="region of interest" description="Disordered" evidence="1">
    <location>
        <begin position="1"/>
        <end position="31"/>
    </location>
</feature>
<reference evidence="2 3" key="1">
    <citation type="submission" date="2019-11" db="EMBL/GenBank/DDBJ databases">
        <title>Acidiferrimicrobium australis gen. nov., sp. nov., an acidophilic and obligately heterotrophic, member of the Actinobacteria that catalyses dissimilatory oxido- reduction of iron isolated from metal-rich acidic water in Chile.</title>
        <authorList>
            <person name="Gonzalez D."/>
            <person name="Huber K."/>
            <person name="Hedrich S."/>
            <person name="Rojas-Villalobos C."/>
            <person name="Quatrini R."/>
            <person name="Dinamarca M.A."/>
            <person name="Schwarz A."/>
            <person name="Canales C."/>
            <person name="Nancucheo I."/>
        </authorList>
    </citation>
    <scope>NUCLEOTIDE SEQUENCE [LARGE SCALE GENOMIC DNA]</scope>
    <source>
        <strain evidence="2 3">USS-CCA1</strain>
    </source>
</reference>
<name>A0ABW9QRD0_9ACTN</name>
<evidence type="ECO:0000313" key="2">
    <source>
        <dbReference type="EMBL" id="MST32090.1"/>
    </source>
</evidence>
<dbReference type="Proteomes" id="UP000437736">
    <property type="component" value="Unassembled WGS sequence"/>
</dbReference>
<evidence type="ECO:0000256" key="1">
    <source>
        <dbReference type="SAM" id="MobiDB-lite"/>
    </source>
</evidence>
<sequence>MSSPGHPDASGGDIEPVPASPLPSPPGPAGSWDLDLAAASLRMDTGDTDALFEALGDKLERILGSRAQVTREGGLRRRTKRVVKIVVDAGAARLEAARGRAGASFSEAHAVRGITLRTTELAAEEWLDRLVAIVEAEAARSNDVRTALGRMLE</sequence>
<evidence type="ECO:0000313" key="3">
    <source>
        <dbReference type="Proteomes" id="UP000437736"/>
    </source>
</evidence>
<gene>
    <name evidence="2" type="ORF">GHK86_05030</name>
</gene>
<organism evidence="2 3">
    <name type="scientific">Acidiferrimicrobium australe</name>
    <dbReference type="NCBI Taxonomy" id="2664430"/>
    <lineage>
        <taxon>Bacteria</taxon>
        <taxon>Bacillati</taxon>
        <taxon>Actinomycetota</taxon>
        <taxon>Acidimicrobiia</taxon>
        <taxon>Acidimicrobiales</taxon>
        <taxon>Acidimicrobiaceae</taxon>
        <taxon>Acidiferrimicrobium</taxon>
    </lineage>
</organism>
<proteinExistence type="predicted"/>
<feature type="compositionally biased region" description="Pro residues" evidence="1">
    <location>
        <begin position="18"/>
        <end position="28"/>
    </location>
</feature>
<comment type="caution">
    <text evidence="2">The sequence shown here is derived from an EMBL/GenBank/DDBJ whole genome shotgun (WGS) entry which is preliminary data.</text>
</comment>
<keyword evidence="3" id="KW-1185">Reference proteome</keyword>
<dbReference type="EMBL" id="WJHE01000210">
    <property type="protein sequence ID" value="MST32090.1"/>
    <property type="molecule type" value="Genomic_DNA"/>
</dbReference>
<protein>
    <submittedName>
        <fullName evidence="2">Uncharacterized protein</fullName>
    </submittedName>
</protein>
<accession>A0ABW9QRD0</accession>